<dbReference type="Proteomes" id="UP000639274">
    <property type="component" value="Chromosome"/>
</dbReference>
<proteinExistence type="predicted"/>
<name>A0A975AT97_9GAMM</name>
<accession>A0A975AT97</accession>
<feature type="domain" description="Regulator of ribonuclease activity B" evidence="1">
    <location>
        <begin position="7"/>
        <end position="113"/>
    </location>
</feature>
<dbReference type="SUPFAM" id="SSF89946">
    <property type="entry name" value="Hypothetical protein VC0424"/>
    <property type="match status" value="1"/>
</dbReference>
<sequence>MITRDQLDTMFESMATNTDWDLSAPLLWGYFFTDASPEKLAQAAPLLEAQGYTVVDIFQTETDEPQEQDLRDLWWLHVEKVEVHTAKSLDARNQALYAFAAEHGLGAYDGMDVSPPAMPH</sequence>
<evidence type="ECO:0000313" key="3">
    <source>
        <dbReference type="Proteomes" id="UP000639274"/>
    </source>
</evidence>
<reference evidence="2 3" key="1">
    <citation type="submission" date="2021-03" db="EMBL/GenBank/DDBJ databases">
        <title>Lysobacter sp. nov. isolated from soil of gangwondo yeongwol, south Korea.</title>
        <authorList>
            <person name="Kim K.R."/>
            <person name="Kim K.H."/>
            <person name="Jeon C.O."/>
        </authorList>
    </citation>
    <scope>NUCLEOTIDE SEQUENCE [LARGE SCALE GENOMIC DNA]</scope>
    <source>
        <strain evidence="2 3">R19</strain>
    </source>
</reference>
<evidence type="ECO:0000313" key="2">
    <source>
        <dbReference type="EMBL" id="QSX78775.1"/>
    </source>
</evidence>
<dbReference type="InterPro" id="IPR036701">
    <property type="entry name" value="RraB-like_sf"/>
</dbReference>
<evidence type="ECO:0000259" key="1">
    <source>
        <dbReference type="Pfam" id="PF06877"/>
    </source>
</evidence>
<dbReference type="AlphaFoldDB" id="A0A975AT97"/>
<gene>
    <name evidence="2" type="ORF">I8J32_002260</name>
</gene>
<keyword evidence="3" id="KW-1185">Reference proteome</keyword>
<dbReference type="InterPro" id="IPR009671">
    <property type="entry name" value="RraB_dom"/>
</dbReference>
<dbReference type="Gene3D" id="3.30.70.970">
    <property type="entry name" value="RraB-like"/>
    <property type="match status" value="1"/>
</dbReference>
<protein>
    <submittedName>
        <fullName evidence="2">Ribonuclease E inhibitor RraB</fullName>
    </submittedName>
</protein>
<organism evidence="2 3">
    <name type="scientific">Agrilutibacter solisilvae</name>
    <dbReference type="NCBI Taxonomy" id="2763317"/>
    <lineage>
        <taxon>Bacteria</taxon>
        <taxon>Pseudomonadati</taxon>
        <taxon>Pseudomonadota</taxon>
        <taxon>Gammaproteobacteria</taxon>
        <taxon>Lysobacterales</taxon>
        <taxon>Lysobacteraceae</taxon>
        <taxon>Agrilutibacter</taxon>
    </lineage>
</organism>
<dbReference type="Pfam" id="PF06877">
    <property type="entry name" value="RraB"/>
    <property type="match status" value="1"/>
</dbReference>
<dbReference type="EMBL" id="CP071518">
    <property type="protein sequence ID" value="QSX78775.1"/>
    <property type="molecule type" value="Genomic_DNA"/>
</dbReference>
<dbReference type="RefSeq" id="WP_200615454.1">
    <property type="nucleotide sequence ID" value="NZ_CP071518.1"/>
</dbReference>
<dbReference type="KEGG" id="lsf:I8J32_002260"/>